<reference evidence="8" key="1">
    <citation type="submission" date="2020-11" db="EMBL/GenBank/DDBJ databases">
        <authorList>
            <person name="Tran Van P."/>
        </authorList>
    </citation>
    <scope>NUCLEOTIDE SEQUENCE</scope>
</reference>
<dbReference type="InterPro" id="IPR006906">
    <property type="entry name" value="Timeless_N"/>
</dbReference>
<name>A0A7R9I8N2_9NEOP</name>
<evidence type="ECO:0000256" key="5">
    <source>
        <dbReference type="SAM" id="MobiDB-lite"/>
    </source>
</evidence>
<sequence>MEWMIINPLQVHSTFALGSQVGDFYVPSEDCLSEYATNYLYCLRERILVNLTLPVECLLRTDMLCKTDAGRITVFEVNHLLITCKEAFVNPRCTSRLVGYMRGILDKEDKLSPQECESIQNCLLLMRNVLHIPEKLSNGLTCTMQNQILWNLFSHSLDKALIHLMTCQQKVTLGYVSLVFEKAISCCFASLYCIHVFFCAQAYWAVTMVQVIALMYKDQRVGTLQKMLNQWFESSLSDSSEDEESNTSPSEQNSEASSLLTTDPTSDSSDNRGGPQNIKLVHCPAKINTDYKDSQSGPVVDNQLLARVMPSQSNPNKSGVKCPSKSQPGVSHSRRNSIGKRVRSSEEESGVSSFQSSTESKSGCSSKVNILRGQKRCLSSSELSDYGYGTQVENHEFISTSSNEDECLQMRLVHQKPHIIKKSRNKTDPGSKDKLELRRKKLVKRSRTNIVNMKALMHHVPTDEDVFHLMKEFTVDFLLKGYNCLVQELHRQLVTNQALVIDTSHFFWLITYFLKFTTQLELELEHVSGVLSYEMLSYLVYEGVFVCEQLEMFSKRQDGDMKPCLRRMHLAVTAIREFLQAVDVYNKMTHLSQEGKEAFVKLQLQMAATEDLRCLFVMLLHQFNPNCQSIQYLQDVIVTNHNLLLFLDRANKLPGFKSTSSFTEYIQQFATVEIMHQYGLLLENIQDNGEFINDCVFTMMHHIGGDVRQVSTLFQPSILKCFTRIWESDFELCDDWSDLIEYVILKFVNTPRQTAILPEIASMGKVEDSLSNNRNTEEQRSGKHIKREVGASGEWKQTIKNGGTRTCPIPVRGPVRADLDEVALAVGWLYEKYSTRITYGSPGRKPFCKNQREISALDDAAIEAGNNLRKAGKGHLIVWLQKVLIEVCYVKLRCSRTVVLSNDAAVIEPIPWVYTTGCKHPLLQSSLDKPILKYLQCSAPAQRVKEGTYKNIIKHSIEEKEQKEKNEREKAEELESLKEMEEEKKKLHAGAVQKTKSAMKNRTFSLLLYSLGFQLSTDSGKTFARIPNFWTPDFMFSMAEKLGPIDSSALKFDVNVLKKSDRGPGTADMCLLETTKTRDPTIFAMPRNKQTSPPIRFTPLPNSTPNWLNLVSQFKSAAVSMPPLTPSHHVSAEKSAPRIMEPA</sequence>
<dbReference type="GO" id="GO:0000076">
    <property type="term" value="P:DNA replication checkpoint signaling"/>
    <property type="evidence" value="ECO:0007669"/>
    <property type="project" value="TreeGrafter"/>
</dbReference>
<dbReference type="PANTHER" id="PTHR22940:SF5">
    <property type="entry name" value="PROTEIN TIMELESS"/>
    <property type="match status" value="1"/>
</dbReference>
<dbReference type="GO" id="GO:0003677">
    <property type="term" value="F:DNA binding"/>
    <property type="evidence" value="ECO:0007669"/>
    <property type="project" value="TreeGrafter"/>
</dbReference>
<proteinExistence type="inferred from homology"/>
<dbReference type="GO" id="GO:0031298">
    <property type="term" value="C:replication fork protection complex"/>
    <property type="evidence" value="ECO:0007669"/>
    <property type="project" value="TreeGrafter"/>
</dbReference>
<dbReference type="Pfam" id="PF04821">
    <property type="entry name" value="TIMELESS"/>
    <property type="match status" value="1"/>
</dbReference>
<keyword evidence="3" id="KW-0539">Nucleus</keyword>
<feature type="region of interest" description="Disordered" evidence="5">
    <location>
        <begin position="237"/>
        <end position="278"/>
    </location>
</feature>
<dbReference type="GO" id="GO:0009649">
    <property type="term" value="P:entrainment of circadian clock"/>
    <property type="evidence" value="ECO:0007669"/>
    <property type="project" value="TreeGrafter"/>
</dbReference>
<comment type="similarity">
    <text evidence="2">Belongs to the timeless family.</text>
</comment>
<dbReference type="EMBL" id="OE000002">
    <property type="protein sequence ID" value="CAD7451810.1"/>
    <property type="molecule type" value="Genomic_DNA"/>
</dbReference>
<feature type="region of interest" description="Disordered" evidence="5">
    <location>
        <begin position="310"/>
        <end position="366"/>
    </location>
</feature>
<evidence type="ECO:0000256" key="2">
    <source>
        <dbReference type="ARBA" id="ARBA00008174"/>
    </source>
</evidence>
<evidence type="ECO:0000259" key="7">
    <source>
        <dbReference type="Pfam" id="PF05029"/>
    </source>
</evidence>
<dbReference type="InterPro" id="IPR007725">
    <property type="entry name" value="TIMELESS_C"/>
</dbReference>
<evidence type="ECO:0000256" key="3">
    <source>
        <dbReference type="ARBA" id="ARBA00023242"/>
    </source>
</evidence>
<gene>
    <name evidence="8" type="ORF">TTEB3V08_LOCUS11</name>
</gene>
<feature type="compositionally biased region" description="Basic residues" evidence="5">
    <location>
        <begin position="332"/>
        <end position="342"/>
    </location>
</feature>
<dbReference type="InterPro" id="IPR044998">
    <property type="entry name" value="Timeless"/>
</dbReference>
<dbReference type="GO" id="GO:0006281">
    <property type="term" value="P:DNA repair"/>
    <property type="evidence" value="ECO:0007669"/>
    <property type="project" value="TreeGrafter"/>
</dbReference>
<evidence type="ECO:0000313" key="8">
    <source>
        <dbReference type="EMBL" id="CAD7451810.1"/>
    </source>
</evidence>
<evidence type="ECO:0008006" key="9">
    <source>
        <dbReference type="Google" id="ProtNLM"/>
    </source>
</evidence>
<evidence type="ECO:0000256" key="1">
    <source>
        <dbReference type="ARBA" id="ARBA00004123"/>
    </source>
</evidence>
<feature type="compositionally biased region" description="Low complexity" evidence="5">
    <location>
        <begin position="350"/>
        <end position="366"/>
    </location>
</feature>
<dbReference type="AlphaFoldDB" id="A0A7R9I8N2"/>
<protein>
    <recommendedName>
        <fullName evidence="9">Timeless</fullName>
    </recommendedName>
</protein>
<comment type="subcellular location">
    <subcellularLocation>
        <location evidence="1">Nucleus</location>
    </subcellularLocation>
</comment>
<feature type="coiled-coil region" evidence="4">
    <location>
        <begin position="954"/>
        <end position="990"/>
    </location>
</feature>
<evidence type="ECO:0000256" key="4">
    <source>
        <dbReference type="SAM" id="Coils"/>
    </source>
</evidence>
<feature type="domain" description="Timeless N-terminal" evidence="6">
    <location>
        <begin position="41"/>
        <end position="169"/>
    </location>
</feature>
<dbReference type="PANTHER" id="PTHR22940">
    <property type="entry name" value="TIMEOUT/TIMELESS-2"/>
    <property type="match status" value="1"/>
</dbReference>
<accession>A0A7R9I8N2</accession>
<dbReference type="Pfam" id="PF05029">
    <property type="entry name" value="TIMELESS_C"/>
    <property type="match status" value="1"/>
</dbReference>
<keyword evidence="4" id="KW-0175">Coiled coil</keyword>
<organism evidence="8">
    <name type="scientific">Timema tahoe</name>
    <dbReference type="NCBI Taxonomy" id="61484"/>
    <lineage>
        <taxon>Eukaryota</taxon>
        <taxon>Metazoa</taxon>
        <taxon>Ecdysozoa</taxon>
        <taxon>Arthropoda</taxon>
        <taxon>Hexapoda</taxon>
        <taxon>Insecta</taxon>
        <taxon>Pterygota</taxon>
        <taxon>Neoptera</taxon>
        <taxon>Polyneoptera</taxon>
        <taxon>Phasmatodea</taxon>
        <taxon>Timematodea</taxon>
        <taxon>Timematoidea</taxon>
        <taxon>Timematidae</taxon>
        <taxon>Timema</taxon>
    </lineage>
</organism>
<dbReference type="GO" id="GO:0043111">
    <property type="term" value="P:replication fork arrest"/>
    <property type="evidence" value="ECO:0007669"/>
    <property type="project" value="TreeGrafter"/>
</dbReference>
<dbReference type="GO" id="GO:0048511">
    <property type="term" value="P:rhythmic process"/>
    <property type="evidence" value="ECO:0007669"/>
    <property type="project" value="UniProtKB-KW"/>
</dbReference>
<evidence type="ECO:0000259" key="6">
    <source>
        <dbReference type="Pfam" id="PF04821"/>
    </source>
</evidence>
<feature type="compositionally biased region" description="Low complexity" evidence="5">
    <location>
        <begin position="246"/>
        <end position="268"/>
    </location>
</feature>
<feature type="domain" description="Timeless C-terminal" evidence="7">
    <location>
        <begin position="992"/>
        <end position="1034"/>
    </location>
</feature>